<reference evidence="1" key="2">
    <citation type="journal article" date="2022" name="New Phytol.">
        <title>Evolutionary transition to the ectomycorrhizal habit in the genomes of a hyperdiverse lineage of mushroom-forming fungi.</title>
        <authorList>
            <person name="Looney B."/>
            <person name="Miyauchi S."/>
            <person name="Morin E."/>
            <person name="Drula E."/>
            <person name="Courty P.E."/>
            <person name="Kohler A."/>
            <person name="Kuo A."/>
            <person name="LaButti K."/>
            <person name="Pangilinan J."/>
            <person name="Lipzen A."/>
            <person name="Riley R."/>
            <person name="Andreopoulos W."/>
            <person name="He G."/>
            <person name="Johnson J."/>
            <person name="Nolan M."/>
            <person name="Tritt A."/>
            <person name="Barry K.W."/>
            <person name="Grigoriev I.V."/>
            <person name="Nagy L.G."/>
            <person name="Hibbett D."/>
            <person name="Henrissat B."/>
            <person name="Matheny P.B."/>
            <person name="Labbe J."/>
            <person name="Martin F.M."/>
        </authorList>
    </citation>
    <scope>NUCLEOTIDE SEQUENCE</scope>
    <source>
        <strain evidence="1">HHB10654</strain>
    </source>
</reference>
<evidence type="ECO:0000313" key="2">
    <source>
        <dbReference type="Proteomes" id="UP000814140"/>
    </source>
</evidence>
<keyword evidence="2" id="KW-1185">Reference proteome</keyword>
<name>A0ACB8T435_9AGAM</name>
<comment type="caution">
    <text evidence="1">The sequence shown here is derived from an EMBL/GenBank/DDBJ whole genome shotgun (WGS) entry which is preliminary data.</text>
</comment>
<proteinExistence type="predicted"/>
<dbReference type="EMBL" id="MU277206">
    <property type="protein sequence ID" value="KAI0062751.1"/>
    <property type="molecule type" value="Genomic_DNA"/>
</dbReference>
<accession>A0ACB8T435</accession>
<organism evidence="1 2">
    <name type="scientific">Artomyces pyxidatus</name>
    <dbReference type="NCBI Taxonomy" id="48021"/>
    <lineage>
        <taxon>Eukaryota</taxon>
        <taxon>Fungi</taxon>
        <taxon>Dikarya</taxon>
        <taxon>Basidiomycota</taxon>
        <taxon>Agaricomycotina</taxon>
        <taxon>Agaricomycetes</taxon>
        <taxon>Russulales</taxon>
        <taxon>Auriscalpiaceae</taxon>
        <taxon>Artomyces</taxon>
    </lineage>
</organism>
<evidence type="ECO:0000313" key="1">
    <source>
        <dbReference type="EMBL" id="KAI0062751.1"/>
    </source>
</evidence>
<dbReference type="Proteomes" id="UP000814140">
    <property type="component" value="Unassembled WGS sequence"/>
</dbReference>
<sequence>MFALTTGSVAIEKRAGRLGGSWTTQHGFFVIMGGFHYYDDGEPKYPLSRWAVANLGDSLSKALAVVQTLWFIVQCIARCAQGLPITQLEVMTLAYTVITVAMYAAWWAKPQNVSCPVRVAVKDIPKPEEPREVEQWSERMFSMIGGWQDTFVDLRKEPCVPTFYGGSTKEGSNDVYADVIALGAAMVFGVVHCVAWNYTFPSSAEELIWRISSIAIITIPGALMFFVTGIAMDIEDSNRTVVFAFFVVAAAFVVFLLSGPTYVAARIFFFALSSSTLRSLPPPAYQAVQWTLLIPHFSYSCLSEASI</sequence>
<reference evidence="1" key="1">
    <citation type="submission" date="2021-03" db="EMBL/GenBank/DDBJ databases">
        <authorList>
            <consortium name="DOE Joint Genome Institute"/>
            <person name="Ahrendt S."/>
            <person name="Looney B.P."/>
            <person name="Miyauchi S."/>
            <person name="Morin E."/>
            <person name="Drula E."/>
            <person name="Courty P.E."/>
            <person name="Chicoki N."/>
            <person name="Fauchery L."/>
            <person name="Kohler A."/>
            <person name="Kuo A."/>
            <person name="Labutti K."/>
            <person name="Pangilinan J."/>
            <person name="Lipzen A."/>
            <person name="Riley R."/>
            <person name="Andreopoulos W."/>
            <person name="He G."/>
            <person name="Johnson J."/>
            <person name="Barry K.W."/>
            <person name="Grigoriev I.V."/>
            <person name="Nagy L."/>
            <person name="Hibbett D."/>
            <person name="Henrissat B."/>
            <person name="Matheny P.B."/>
            <person name="Labbe J."/>
            <person name="Martin F."/>
        </authorList>
    </citation>
    <scope>NUCLEOTIDE SEQUENCE</scope>
    <source>
        <strain evidence="1">HHB10654</strain>
    </source>
</reference>
<gene>
    <name evidence="1" type="ORF">BV25DRAFT_1915879</name>
</gene>
<protein>
    <submittedName>
        <fullName evidence="1">Uncharacterized protein</fullName>
    </submittedName>
</protein>